<dbReference type="EMBL" id="CAJOBF010001029">
    <property type="protein sequence ID" value="CAF3903422.1"/>
    <property type="molecule type" value="Genomic_DNA"/>
</dbReference>
<dbReference type="Gene3D" id="3.50.50.60">
    <property type="entry name" value="FAD/NAD(P)-binding domain"/>
    <property type="match status" value="1"/>
</dbReference>
<dbReference type="PANTHER" id="PTHR48467">
    <property type="entry name" value="GLUTAMATE SYNTHASE 1 [NADH], CHLOROPLASTIC-LIKE"/>
    <property type="match status" value="1"/>
</dbReference>
<dbReference type="Gene3D" id="3.40.50.720">
    <property type="entry name" value="NAD(P)-binding Rossmann-like Domain"/>
    <property type="match status" value="1"/>
</dbReference>
<dbReference type="Proteomes" id="UP000663842">
    <property type="component" value="Unassembled WGS sequence"/>
</dbReference>
<dbReference type="InterPro" id="IPR023753">
    <property type="entry name" value="FAD/NAD-binding_dom"/>
</dbReference>
<dbReference type="InterPro" id="IPR007018">
    <property type="entry name" value="Mediator_Med6"/>
</dbReference>
<dbReference type="GO" id="GO:0016491">
    <property type="term" value="F:oxidoreductase activity"/>
    <property type="evidence" value="ECO:0007669"/>
    <property type="project" value="UniProtKB-KW"/>
</dbReference>
<feature type="region of interest" description="Disordered" evidence="11">
    <location>
        <begin position="218"/>
        <end position="239"/>
    </location>
</feature>
<evidence type="ECO:0000256" key="1">
    <source>
        <dbReference type="ARBA" id="ARBA00001974"/>
    </source>
</evidence>
<dbReference type="InterPro" id="IPR036188">
    <property type="entry name" value="FAD/NAD-bd_sf"/>
</dbReference>
<protein>
    <recommendedName>
        <fullName evidence="12">FAD/NAD(P)-binding domain-containing protein</fullName>
    </recommendedName>
</protein>
<name>A0A819HQ00_9BILA</name>
<evidence type="ECO:0000256" key="5">
    <source>
        <dbReference type="ARBA" id="ARBA00022827"/>
    </source>
</evidence>
<reference evidence="13" key="1">
    <citation type="submission" date="2021-02" db="EMBL/GenBank/DDBJ databases">
        <authorList>
            <person name="Nowell W R."/>
        </authorList>
    </citation>
    <scope>NUCLEOTIDE SEQUENCE</scope>
</reference>
<dbReference type="PANTHER" id="PTHR48467:SF1">
    <property type="entry name" value="GLUTAMATE SYNTHASE 1 [NADH], CHLOROPLASTIC-LIKE"/>
    <property type="match status" value="1"/>
</dbReference>
<dbReference type="SUPFAM" id="SSF51971">
    <property type="entry name" value="Nucleotide-binding domain"/>
    <property type="match status" value="1"/>
</dbReference>
<evidence type="ECO:0000256" key="7">
    <source>
        <dbReference type="ARBA" id="ARBA00023002"/>
    </source>
</evidence>
<dbReference type="GO" id="GO:0006357">
    <property type="term" value="P:regulation of transcription by RNA polymerase II"/>
    <property type="evidence" value="ECO:0007669"/>
    <property type="project" value="InterPro"/>
</dbReference>
<gene>
    <name evidence="13" type="ORF">UXM345_LOCUS10666</name>
</gene>
<evidence type="ECO:0000256" key="3">
    <source>
        <dbReference type="ARBA" id="ARBA00007526"/>
    </source>
</evidence>
<evidence type="ECO:0000256" key="2">
    <source>
        <dbReference type="ARBA" id="ARBA00004123"/>
    </source>
</evidence>
<keyword evidence="8" id="KW-0805">Transcription regulation</keyword>
<dbReference type="GO" id="GO:0003712">
    <property type="term" value="F:transcription coregulator activity"/>
    <property type="evidence" value="ECO:0007669"/>
    <property type="project" value="InterPro"/>
</dbReference>
<comment type="caution">
    <text evidence="13">The sequence shown here is derived from an EMBL/GenBank/DDBJ whole genome shotgun (WGS) entry which is preliminary data.</text>
</comment>
<dbReference type="InterPro" id="IPR038566">
    <property type="entry name" value="Mediator_Med6_sf"/>
</dbReference>
<keyword evidence="4" id="KW-0285">Flavoprotein</keyword>
<sequence>MDLSKESLLNLNWSDLSWFQHFNAELNEETALAYFCQIGNPFYDQSSLNEQIYMKNLPVEAMLNATGIEYTLIHRQDPVLYIIRKHYREGPNELRPLQEYYILAPGHIYQAPDAASVISHRLLTAVHHFGKAFDEASQRAAYHPSSGYYWKTNNSTDEITKKDPSKDKILTHTQRVRFDTIFPNYHDRFRPRIPAGTAAQNALPPSTANSEAAAIAGGDTNISRKEERTPSDSQSNIGERPMVEVNRLRRMNEKVILHILLMFTHVIRRTFIPCLIQRSLSIATTNSTLSSSPIRICIVGSGPAGFYLTQNLLKLSQTIPTTIDIIEKAPVPFGLVRYGVAPDHPEVKNVMHTFTKIAEHENVRFIGNVHIGKTIGLKELQDFYHVVVLAYGSSVERSLNIPGEKTLANVFSAKDFVGWYNVGVPENAELRPQLDRTDRAVIVGMGNVALDCARILLSSIDDLAKTDITDQALDILRQSRIRHVTLVGRRGPMQVSFTIKELRELTKLTGVQSRLNQEDFNRIDQNMIDKLERPRKRLTELLLKTVQAKHSNEKVAERCWYLKFWRRPKQFNGKTTVESIDFEHTQPVANRSFSEENLPVQQNQTIETIPCGLVIKSIGYQGIQIDPWLPFDHERGIILNRQNRIDDRPGFYCAGWIGRGARGVIAETTTESHTIAKRIIDDIEHGRLINLRDIKSGGDGLVSLVKSRQVRCISYEDWKKLDAHETNLGLSKGKPREKILNIQKMLELTAP</sequence>
<dbReference type="Pfam" id="PF04934">
    <property type="entry name" value="Med6"/>
    <property type="match status" value="1"/>
</dbReference>
<evidence type="ECO:0000256" key="9">
    <source>
        <dbReference type="ARBA" id="ARBA00023163"/>
    </source>
</evidence>
<accession>A0A819HQ00</accession>
<dbReference type="InterPro" id="IPR055275">
    <property type="entry name" value="Ferredox_Rdtase"/>
</dbReference>
<evidence type="ECO:0000313" key="13">
    <source>
        <dbReference type="EMBL" id="CAF3903422.1"/>
    </source>
</evidence>
<proteinExistence type="inferred from homology"/>
<keyword evidence="6" id="KW-0521">NADP</keyword>
<dbReference type="Gene3D" id="3.10.450.580">
    <property type="entry name" value="Mediator complex, subunit Med6"/>
    <property type="match status" value="1"/>
</dbReference>
<evidence type="ECO:0000256" key="8">
    <source>
        <dbReference type="ARBA" id="ARBA00023015"/>
    </source>
</evidence>
<keyword evidence="5" id="KW-0274">FAD</keyword>
<dbReference type="Pfam" id="PF07992">
    <property type="entry name" value="Pyr_redox_2"/>
    <property type="match status" value="1"/>
</dbReference>
<evidence type="ECO:0000313" key="14">
    <source>
        <dbReference type="Proteomes" id="UP000663842"/>
    </source>
</evidence>
<keyword evidence="7" id="KW-0560">Oxidoreductase</keyword>
<keyword evidence="10" id="KW-0539">Nucleus</keyword>
<dbReference type="PRINTS" id="PR00419">
    <property type="entry name" value="ADXRDTASE"/>
</dbReference>
<feature type="domain" description="FAD/NAD(P)-binding" evidence="12">
    <location>
        <begin position="295"/>
        <end position="494"/>
    </location>
</feature>
<evidence type="ECO:0000256" key="6">
    <source>
        <dbReference type="ARBA" id="ARBA00022857"/>
    </source>
</evidence>
<dbReference type="GO" id="GO:0016592">
    <property type="term" value="C:mediator complex"/>
    <property type="evidence" value="ECO:0007669"/>
    <property type="project" value="InterPro"/>
</dbReference>
<evidence type="ECO:0000256" key="11">
    <source>
        <dbReference type="SAM" id="MobiDB-lite"/>
    </source>
</evidence>
<comment type="similarity">
    <text evidence="3">Belongs to the Mediator complex subunit 6 family.</text>
</comment>
<comment type="cofactor">
    <cofactor evidence="1">
        <name>FAD</name>
        <dbReference type="ChEBI" id="CHEBI:57692"/>
    </cofactor>
</comment>
<dbReference type="AlphaFoldDB" id="A0A819HQ00"/>
<evidence type="ECO:0000256" key="4">
    <source>
        <dbReference type="ARBA" id="ARBA00022630"/>
    </source>
</evidence>
<evidence type="ECO:0000256" key="10">
    <source>
        <dbReference type="ARBA" id="ARBA00023242"/>
    </source>
</evidence>
<comment type="subcellular location">
    <subcellularLocation>
        <location evidence="2">Nucleus</location>
    </subcellularLocation>
</comment>
<keyword evidence="9" id="KW-0804">Transcription</keyword>
<evidence type="ECO:0000259" key="12">
    <source>
        <dbReference type="Pfam" id="PF07992"/>
    </source>
</evidence>
<organism evidence="13 14">
    <name type="scientific">Rotaria magnacalcarata</name>
    <dbReference type="NCBI Taxonomy" id="392030"/>
    <lineage>
        <taxon>Eukaryota</taxon>
        <taxon>Metazoa</taxon>
        <taxon>Spiralia</taxon>
        <taxon>Gnathifera</taxon>
        <taxon>Rotifera</taxon>
        <taxon>Eurotatoria</taxon>
        <taxon>Bdelloidea</taxon>
        <taxon>Philodinida</taxon>
        <taxon>Philodinidae</taxon>
        <taxon>Rotaria</taxon>
    </lineage>
</organism>